<accession>A0AA86R2L5</accession>
<name>A0AA86R2L5_9EUKA</name>
<reference evidence="3 5" key="2">
    <citation type="submission" date="2024-07" db="EMBL/GenBank/DDBJ databases">
        <authorList>
            <person name="Akdeniz Z."/>
        </authorList>
    </citation>
    <scope>NUCLEOTIDE SEQUENCE [LARGE SCALE GENOMIC DNA]</scope>
</reference>
<proteinExistence type="predicted"/>
<dbReference type="Proteomes" id="UP001642409">
    <property type="component" value="Unassembled WGS sequence"/>
</dbReference>
<comment type="caution">
    <text evidence="2">The sequence shown here is derived from an EMBL/GenBank/DDBJ whole genome shotgun (WGS) entry which is preliminary data.</text>
</comment>
<keyword evidence="5" id="KW-1185">Reference proteome</keyword>
<dbReference type="EMBL" id="CATOUU010001005">
    <property type="protein sequence ID" value="CAI9966275.1"/>
    <property type="molecule type" value="Genomic_DNA"/>
</dbReference>
<evidence type="ECO:0000313" key="3">
    <source>
        <dbReference type="EMBL" id="CAL6090925.1"/>
    </source>
</evidence>
<dbReference type="EMBL" id="CAXDID020000432">
    <property type="protein sequence ID" value="CAL6090925.1"/>
    <property type="molecule type" value="Genomic_DNA"/>
</dbReference>
<dbReference type="AlphaFoldDB" id="A0AA86R2L5"/>
<evidence type="ECO:0000313" key="1">
    <source>
        <dbReference type="EMBL" id="CAI9966275.1"/>
    </source>
</evidence>
<dbReference type="EMBL" id="CAXDID020000764">
    <property type="protein sequence ID" value="CAL6113411.1"/>
    <property type="molecule type" value="Genomic_DNA"/>
</dbReference>
<dbReference type="EMBL" id="CATOUU010001075">
    <property type="protein sequence ID" value="CAI9970591.1"/>
    <property type="molecule type" value="Genomic_DNA"/>
</dbReference>
<evidence type="ECO:0000313" key="2">
    <source>
        <dbReference type="EMBL" id="CAI9970591.1"/>
    </source>
</evidence>
<evidence type="ECO:0000313" key="5">
    <source>
        <dbReference type="Proteomes" id="UP001642409"/>
    </source>
</evidence>
<reference evidence="2" key="1">
    <citation type="submission" date="2023-06" db="EMBL/GenBank/DDBJ databases">
        <authorList>
            <person name="Kurt Z."/>
        </authorList>
    </citation>
    <scope>NUCLEOTIDE SEQUENCE</scope>
</reference>
<evidence type="ECO:0000313" key="4">
    <source>
        <dbReference type="EMBL" id="CAL6113411.1"/>
    </source>
</evidence>
<gene>
    <name evidence="1" type="ORF">HINF_LOCUS53920</name>
    <name evidence="2" type="ORF">HINF_LOCUS58236</name>
    <name evidence="3" type="ORF">HINF_LOCUS65539</name>
    <name evidence="4" type="ORF">HINF_LOCUS77496</name>
</gene>
<organism evidence="2">
    <name type="scientific">Hexamita inflata</name>
    <dbReference type="NCBI Taxonomy" id="28002"/>
    <lineage>
        <taxon>Eukaryota</taxon>
        <taxon>Metamonada</taxon>
        <taxon>Diplomonadida</taxon>
        <taxon>Hexamitidae</taxon>
        <taxon>Hexamitinae</taxon>
        <taxon>Hexamita</taxon>
    </lineage>
</organism>
<protein>
    <submittedName>
        <fullName evidence="3">Hypothetical_protein</fullName>
    </submittedName>
</protein>
<sequence length="298" mass="35321">MSSIIIEKHLMSAIQRLLTLSNSDIFQIIYQVMILPDAMYNILFCQLSFDLNIKPETIHSLFSELSTKYLYINQLSLNKSLYTLQRISVIETKTKIESQSQKDSQIITESKSQNIKDTERYNIIQKMKQSDKILLAQLQSQSQSQNNTQVLQRRKSNKSSDKIPLSQFKQQFSETVKTIMMEFDDSANEMTDKQIGQVLIDYFQKNDQSVFWERVQSMISYKTKLQLKEYFQKSFLQCQYEQQISEDDKQKIVELTRAMPQSKPSEIVSVFFNKMGDECKYFRRKIIMFVYYLKRFVK</sequence>